<dbReference type="Pfam" id="PF07727">
    <property type="entry name" value="RVT_2"/>
    <property type="match status" value="1"/>
</dbReference>
<name>A0ABM1QT34_CAMSA</name>
<keyword evidence="2" id="KW-1185">Reference proteome</keyword>
<dbReference type="PANTHER" id="PTHR11439">
    <property type="entry name" value="GAG-POL-RELATED RETROTRANSPOSON"/>
    <property type="match status" value="1"/>
</dbReference>
<evidence type="ECO:0000313" key="2">
    <source>
        <dbReference type="Proteomes" id="UP000694864"/>
    </source>
</evidence>
<dbReference type="PANTHER" id="PTHR11439:SF524">
    <property type="entry name" value="RNA-DIRECTED DNA POLYMERASE, PROTEIN KINASE RLK-PELLE-DLSV FAMILY"/>
    <property type="match status" value="1"/>
</dbReference>
<evidence type="ECO:0000313" key="3">
    <source>
        <dbReference type="RefSeq" id="XP_019089922.1"/>
    </source>
</evidence>
<evidence type="ECO:0000259" key="1">
    <source>
        <dbReference type="Pfam" id="PF07727"/>
    </source>
</evidence>
<gene>
    <name evidence="3" type="primary">LOC109128295</name>
</gene>
<dbReference type="InterPro" id="IPR043502">
    <property type="entry name" value="DNA/RNA_pol_sf"/>
</dbReference>
<accession>A0ABM1QT34</accession>
<dbReference type="Proteomes" id="UP000694864">
    <property type="component" value="Chromosome 13"/>
</dbReference>
<dbReference type="CDD" id="cd09272">
    <property type="entry name" value="RNase_HI_RT_Ty1"/>
    <property type="match status" value="1"/>
</dbReference>
<dbReference type="SUPFAM" id="SSF56672">
    <property type="entry name" value="DNA/RNA polymerases"/>
    <property type="match status" value="1"/>
</dbReference>
<dbReference type="InterPro" id="IPR013103">
    <property type="entry name" value="RVT_2"/>
</dbReference>
<dbReference type="GeneID" id="109128295"/>
<feature type="domain" description="Reverse transcriptase Ty1/copia-type" evidence="1">
    <location>
        <begin position="4"/>
        <end position="96"/>
    </location>
</feature>
<sequence>MSKADNSLFVYKRGPEMAYILVYVDDIMLTASTVPLMQKIIDRLKYEFPMSDLGKLRHFLGIKVDYNTKGMFLSQHAYAKDIIKRAGMAECKSCATLVDLQSKLSATTEGDPITDPTTYRSLAGALQYLTFTIPDIAYVVHQICLYMHDPWVPHMNALKRIIRYLQGSVKHVLQLVRGNITSLTAYTDADWTGCPNTHRSTSGYCVFLGSNLVSWSAKRQQTVSRSSSEAEYKGMANVVAELTWLRNLMRELHLPLHKASIVYCDNIGSVYLATNPVQHQRTKHIELDIHFVREKIAIGEVKVVHVPCSLQYADIFTKGLSTCLFQEFRTSLTIQEPEASTAGG</sequence>
<proteinExistence type="predicted"/>
<dbReference type="RefSeq" id="XP_019089922.1">
    <property type="nucleotide sequence ID" value="XM_019234377.1"/>
</dbReference>
<protein>
    <submittedName>
        <fullName evidence="3">Uncharacterized protein LOC109128295 isoform X1</fullName>
    </submittedName>
</protein>
<reference evidence="2" key="1">
    <citation type="journal article" date="2014" name="Nat. Commun.">
        <title>The emerging biofuel crop Camelina sativa retains a highly undifferentiated hexaploid genome structure.</title>
        <authorList>
            <person name="Kagale S."/>
            <person name="Koh C."/>
            <person name="Nixon J."/>
            <person name="Bollina V."/>
            <person name="Clarke W.E."/>
            <person name="Tuteja R."/>
            <person name="Spillane C."/>
            <person name="Robinson S.J."/>
            <person name="Links M.G."/>
            <person name="Clarke C."/>
            <person name="Higgins E.E."/>
            <person name="Huebert T."/>
            <person name="Sharpe A.G."/>
            <person name="Parkin I.A."/>
        </authorList>
    </citation>
    <scope>NUCLEOTIDE SEQUENCE [LARGE SCALE GENOMIC DNA]</scope>
    <source>
        <strain evidence="2">cv. DH55</strain>
    </source>
</reference>
<organism evidence="2 3">
    <name type="scientific">Camelina sativa</name>
    <name type="common">False flax</name>
    <name type="synonym">Myagrum sativum</name>
    <dbReference type="NCBI Taxonomy" id="90675"/>
    <lineage>
        <taxon>Eukaryota</taxon>
        <taxon>Viridiplantae</taxon>
        <taxon>Streptophyta</taxon>
        <taxon>Embryophyta</taxon>
        <taxon>Tracheophyta</taxon>
        <taxon>Spermatophyta</taxon>
        <taxon>Magnoliopsida</taxon>
        <taxon>eudicotyledons</taxon>
        <taxon>Gunneridae</taxon>
        <taxon>Pentapetalae</taxon>
        <taxon>rosids</taxon>
        <taxon>malvids</taxon>
        <taxon>Brassicales</taxon>
        <taxon>Brassicaceae</taxon>
        <taxon>Camelineae</taxon>
        <taxon>Camelina</taxon>
    </lineage>
</organism>
<reference evidence="3" key="2">
    <citation type="submission" date="2025-08" db="UniProtKB">
        <authorList>
            <consortium name="RefSeq"/>
        </authorList>
    </citation>
    <scope>IDENTIFICATION</scope>
    <source>
        <tissue evidence="3">Leaf</tissue>
    </source>
</reference>